<feature type="compositionally biased region" description="Basic and acidic residues" evidence="4">
    <location>
        <begin position="1"/>
        <end position="13"/>
    </location>
</feature>
<evidence type="ECO:0000256" key="2">
    <source>
        <dbReference type="ARBA" id="ARBA00022670"/>
    </source>
</evidence>
<dbReference type="GO" id="GO:0008234">
    <property type="term" value="F:cysteine-type peptidase activity"/>
    <property type="evidence" value="ECO:0007669"/>
    <property type="project" value="InterPro"/>
</dbReference>
<protein>
    <recommendedName>
        <fullName evidence="5">Ubiquitin-like protease family profile domain-containing protein</fullName>
    </recommendedName>
</protein>
<feature type="region of interest" description="Disordered" evidence="4">
    <location>
        <begin position="202"/>
        <end position="221"/>
    </location>
</feature>
<dbReference type="InterPro" id="IPR038765">
    <property type="entry name" value="Papain-like_cys_pep_sf"/>
</dbReference>
<reference evidence="6" key="1">
    <citation type="submission" date="2022-07" db="EMBL/GenBank/DDBJ databases">
        <authorList>
            <person name="Macas J."/>
            <person name="Novak P."/>
            <person name="Neumann P."/>
        </authorList>
    </citation>
    <scope>NUCLEOTIDE SEQUENCE</scope>
</reference>
<evidence type="ECO:0000256" key="3">
    <source>
        <dbReference type="ARBA" id="ARBA00022801"/>
    </source>
</evidence>
<dbReference type="PANTHER" id="PTHR33018:SF31">
    <property type="entry name" value="TRANSPOSASE, PTTA_EN_SPM, PLANT"/>
    <property type="match status" value="1"/>
</dbReference>
<evidence type="ECO:0000313" key="7">
    <source>
        <dbReference type="Proteomes" id="UP001152523"/>
    </source>
</evidence>
<accession>A0AAV0DHA1</accession>
<dbReference type="Pfam" id="PF02902">
    <property type="entry name" value="Peptidase_C48"/>
    <property type="match status" value="1"/>
</dbReference>
<feature type="region of interest" description="Disordered" evidence="4">
    <location>
        <begin position="1"/>
        <end position="28"/>
    </location>
</feature>
<sequence length="595" mass="66819">MTPEAEDMRKKASESASQNQHHHHMGHRNYEDSRAIWIDEGFYPNACTDSSSIGSSSTQFNRGDDWYCAMHARDKEGNRVIPDKCTQEVAEKYVEYKNKQNLGEFVPQRNRDALYYARGEKADHSGRAIGYGGINVGYSKAFGKRTCGSQYSDCSSQNIESMKSSIREQLREEMNETMKLNMIQILNEMGITGFNFSSGASISTPTTSTNHAPHPFPSDEAQGPRVCRLFLNDLGTEQLVEVGGGTAFPSIPGVMCHHLPIMEGHLKVSLDTILDEHVSAPLPVPVPSVNLFTLGDAQGTFVQWPLVWVKFISEATSFKSSKGKKKMDVHKKPAKQRSLVSEQVLLSLSRDCKWMHSILASRSSDGPIVVTLDARMFHYESDDGNAYLTTEDISQFLSGAMLNIAIIQVFVIAMQDYLQGLDTHARLGWMCPDSICATTCQNNPEDVKVYIHRAITESRNTGIDILVAPYYEAYHWVLLVVWISRGIIFMYDSLRTSPMRRLLIMPLFSSVFRNICGGGQVKKITWKQMKCAKQTGGLECGFYIMRFMFDVVKSIAEGHDLDQVYTSNVRDDALSMAEIGEIRDMWAIFVSDNFL</sequence>
<dbReference type="EMBL" id="CAMAPF010000105">
    <property type="protein sequence ID" value="CAH9099309.1"/>
    <property type="molecule type" value="Genomic_DNA"/>
</dbReference>
<dbReference type="PANTHER" id="PTHR33018">
    <property type="entry name" value="OS10G0338966 PROTEIN-RELATED"/>
    <property type="match status" value="1"/>
</dbReference>
<dbReference type="InterPro" id="IPR058352">
    <property type="entry name" value="DUF8039"/>
</dbReference>
<feature type="domain" description="Ubiquitin-like protease family profile" evidence="5">
    <location>
        <begin position="370"/>
        <end position="551"/>
    </location>
</feature>
<comment type="caution">
    <text evidence="6">The sequence shown here is derived from an EMBL/GenBank/DDBJ whole genome shotgun (WGS) entry which is preliminary data.</text>
</comment>
<organism evidence="6 7">
    <name type="scientific">Cuscuta epithymum</name>
    <dbReference type="NCBI Taxonomy" id="186058"/>
    <lineage>
        <taxon>Eukaryota</taxon>
        <taxon>Viridiplantae</taxon>
        <taxon>Streptophyta</taxon>
        <taxon>Embryophyta</taxon>
        <taxon>Tracheophyta</taxon>
        <taxon>Spermatophyta</taxon>
        <taxon>Magnoliopsida</taxon>
        <taxon>eudicotyledons</taxon>
        <taxon>Gunneridae</taxon>
        <taxon>Pentapetalae</taxon>
        <taxon>asterids</taxon>
        <taxon>lamiids</taxon>
        <taxon>Solanales</taxon>
        <taxon>Convolvulaceae</taxon>
        <taxon>Cuscuteae</taxon>
        <taxon>Cuscuta</taxon>
        <taxon>Cuscuta subgen. Cuscuta</taxon>
    </lineage>
</organism>
<evidence type="ECO:0000256" key="1">
    <source>
        <dbReference type="ARBA" id="ARBA00005234"/>
    </source>
</evidence>
<evidence type="ECO:0000256" key="4">
    <source>
        <dbReference type="SAM" id="MobiDB-lite"/>
    </source>
</evidence>
<keyword evidence="3" id="KW-0378">Hydrolase</keyword>
<name>A0AAV0DHA1_9ASTE</name>
<proteinExistence type="inferred from homology"/>
<gene>
    <name evidence="6" type="ORF">CEPIT_LOCUS14931</name>
</gene>
<dbReference type="InterPro" id="IPR003653">
    <property type="entry name" value="Peptidase_C48_C"/>
</dbReference>
<keyword evidence="7" id="KW-1185">Reference proteome</keyword>
<keyword evidence="2" id="KW-0645">Protease</keyword>
<evidence type="ECO:0000259" key="5">
    <source>
        <dbReference type="PROSITE" id="PS50600"/>
    </source>
</evidence>
<dbReference type="Gene3D" id="3.40.395.10">
    <property type="entry name" value="Adenoviral Proteinase, Chain A"/>
    <property type="match status" value="1"/>
</dbReference>
<comment type="similarity">
    <text evidence="1">Belongs to the peptidase C48 family.</text>
</comment>
<dbReference type="GO" id="GO:0006508">
    <property type="term" value="P:proteolysis"/>
    <property type="evidence" value="ECO:0007669"/>
    <property type="project" value="UniProtKB-KW"/>
</dbReference>
<dbReference type="Proteomes" id="UP001152523">
    <property type="component" value="Unassembled WGS sequence"/>
</dbReference>
<evidence type="ECO:0000313" key="6">
    <source>
        <dbReference type="EMBL" id="CAH9099309.1"/>
    </source>
</evidence>
<dbReference type="Pfam" id="PF26133">
    <property type="entry name" value="DUF8039"/>
    <property type="match status" value="1"/>
</dbReference>
<feature type="compositionally biased region" description="Polar residues" evidence="4">
    <location>
        <begin position="202"/>
        <end position="211"/>
    </location>
</feature>
<dbReference type="PROSITE" id="PS50600">
    <property type="entry name" value="ULP_PROTEASE"/>
    <property type="match status" value="1"/>
</dbReference>
<dbReference type="SUPFAM" id="SSF54001">
    <property type="entry name" value="Cysteine proteinases"/>
    <property type="match status" value="1"/>
</dbReference>
<dbReference type="AlphaFoldDB" id="A0AAV0DHA1"/>